<gene>
    <name evidence="8" type="ORF">HNP76_000782</name>
</gene>
<dbReference type="PANTHER" id="PTHR42920:SF5">
    <property type="entry name" value="EAMA DOMAIN-CONTAINING PROTEIN"/>
    <property type="match status" value="1"/>
</dbReference>
<feature type="transmembrane region" description="Helical" evidence="6">
    <location>
        <begin position="434"/>
        <end position="455"/>
    </location>
</feature>
<feature type="transmembrane region" description="Helical" evidence="6">
    <location>
        <begin position="141"/>
        <end position="163"/>
    </location>
</feature>
<feature type="domain" description="EamA" evidence="7">
    <location>
        <begin position="145"/>
        <end position="287"/>
    </location>
</feature>
<evidence type="ECO:0000259" key="7">
    <source>
        <dbReference type="Pfam" id="PF00892"/>
    </source>
</evidence>
<evidence type="ECO:0000256" key="5">
    <source>
        <dbReference type="ARBA" id="ARBA00023136"/>
    </source>
</evidence>
<accession>A0A7W8LLK4</accession>
<feature type="transmembrane region" description="Helical" evidence="6">
    <location>
        <begin position="271"/>
        <end position="289"/>
    </location>
</feature>
<feature type="transmembrane region" description="Helical" evidence="6">
    <location>
        <begin position="364"/>
        <end position="384"/>
    </location>
</feature>
<evidence type="ECO:0000313" key="8">
    <source>
        <dbReference type="EMBL" id="MBB5225438.1"/>
    </source>
</evidence>
<dbReference type="SUPFAM" id="SSF103481">
    <property type="entry name" value="Multidrug resistance efflux transporter EmrE"/>
    <property type="match status" value="1"/>
</dbReference>
<dbReference type="Proteomes" id="UP000518887">
    <property type="component" value="Unassembled WGS sequence"/>
</dbReference>
<keyword evidence="3 6" id="KW-0812">Transmembrane</keyword>
<feature type="transmembrane region" description="Helical" evidence="6">
    <location>
        <begin position="391"/>
        <end position="414"/>
    </location>
</feature>
<dbReference type="GO" id="GO:0005886">
    <property type="term" value="C:plasma membrane"/>
    <property type="evidence" value="ECO:0007669"/>
    <property type="project" value="UniProtKB-SubCell"/>
</dbReference>
<evidence type="ECO:0000256" key="6">
    <source>
        <dbReference type="SAM" id="Phobius"/>
    </source>
</evidence>
<dbReference type="PANTHER" id="PTHR42920">
    <property type="entry name" value="OS03G0707200 PROTEIN-RELATED"/>
    <property type="match status" value="1"/>
</dbReference>
<evidence type="ECO:0000256" key="3">
    <source>
        <dbReference type="ARBA" id="ARBA00022692"/>
    </source>
</evidence>
<dbReference type="InterPro" id="IPR037185">
    <property type="entry name" value="EmrE-like"/>
</dbReference>
<feature type="transmembrane region" description="Helical" evidence="6">
    <location>
        <begin position="467"/>
        <end position="486"/>
    </location>
</feature>
<evidence type="ECO:0000256" key="4">
    <source>
        <dbReference type="ARBA" id="ARBA00022989"/>
    </source>
</evidence>
<proteinExistence type="predicted"/>
<feature type="transmembrane region" description="Helical" evidence="6">
    <location>
        <begin position="89"/>
        <end position="111"/>
    </location>
</feature>
<keyword evidence="2" id="KW-1003">Cell membrane</keyword>
<organism evidence="8 9">
    <name type="scientific">Treponema ruminis</name>
    <dbReference type="NCBI Taxonomy" id="744515"/>
    <lineage>
        <taxon>Bacteria</taxon>
        <taxon>Pseudomonadati</taxon>
        <taxon>Spirochaetota</taxon>
        <taxon>Spirochaetia</taxon>
        <taxon>Spirochaetales</taxon>
        <taxon>Treponemataceae</taxon>
        <taxon>Treponema</taxon>
    </lineage>
</organism>
<feature type="transmembrane region" description="Helical" evidence="6">
    <location>
        <begin position="118"/>
        <end position="135"/>
    </location>
</feature>
<sequence length="630" mass="70126">MNKLEASVSLFIITFFCSIQYAFIAGVPESVSQFAYLTVTNAIGFIIMLLFFFGELFRIDKKQVFQSFILSLELVAFNVFLVLGSSKVGATVCSCLLSAYFAFVPPLGLILFREKPDWRTFPGIFLVLIGLFLMMDADFKGLLNMGTLYLILADIAFALYILSMGRYSSTSNPSIIAMGQVFFSLLISLGCWIVQVLFFGKTFALPTEPSFWVCAIYISFFIRGIYTIVQLYAMRYVSALETSLIFSTEIIMTMFMSPVLALVFSTKAEEITIGHIIAAGFMIAGVLAADSSVQKAFSSVFTKMKNSLGFLSQLSLSGTKTSFMRWMRVSLMVALVYVMLDFMVQKAGFLQYSSIVGLKNFLPPLVGVLWGLYGALGTAIGSLLSSIILGVALSTALAEILCNFLIASGMWLAWHVFNASVGHTVTFKTWRSHLVYSLSLVLLSFLSAIIASLISDSSIFMQVFCSYLILGLLLGVPLCIIFGSTLCVENVIPVWYLVMPDLACIISGMNEKDAADSDQTLAYCNEKIEETASYCGIPQRRIFEMEGCIEELFLRVKKALPDAVLYLVVKYGSSISLRITYSGEFYNPFRLEKDEDMLDIASLKLLRHRALRVSAYYKKREHMTHIHIVI</sequence>
<evidence type="ECO:0000256" key="2">
    <source>
        <dbReference type="ARBA" id="ARBA00022475"/>
    </source>
</evidence>
<comment type="subcellular location">
    <subcellularLocation>
        <location evidence="1">Cell membrane</location>
        <topology evidence="1">Multi-pass membrane protein</topology>
    </subcellularLocation>
</comment>
<dbReference type="RefSeq" id="WP_184657714.1">
    <property type="nucleotide sequence ID" value="NZ_CP031518.1"/>
</dbReference>
<feature type="transmembrane region" description="Helical" evidence="6">
    <location>
        <begin position="175"/>
        <end position="198"/>
    </location>
</feature>
<keyword evidence="5 6" id="KW-0472">Membrane</keyword>
<keyword evidence="4 6" id="KW-1133">Transmembrane helix</keyword>
<dbReference type="InterPro" id="IPR051258">
    <property type="entry name" value="Diverse_Substrate_Transporter"/>
</dbReference>
<feature type="domain" description="EamA" evidence="7">
    <location>
        <begin position="10"/>
        <end position="134"/>
    </location>
</feature>
<feature type="transmembrane region" description="Helical" evidence="6">
    <location>
        <begin position="210"/>
        <end position="232"/>
    </location>
</feature>
<dbReference type="EMBL" id="JACHFQ010000002">
    <property type="protein sequence ID" value="MBB5225438.1"/>
    <property type="molecule type" value="Genomic_DNA"/>
</dbReference>
<reference evidence="8 9" key="1">
    <citation type="submission" date="2020-08" db="EMBL/GenBank/DDBJ databases">
        <title>Genomic Encyclopedia of Type Strains, Phase IV (KMG-IV): sequencing the most valuable type-strain genomes for metagenomic binning, comparative biology and taxonomic classification.</title>
        <authorList>
            <person name="Goeker M."/>
        </authorList>
    </citation>
    <scope>NUCLEOTIDE SEQUENCE [LARGE SCALE GENOMIC DNA]</scope>
    <source>
        <strain evidence="8 9">DSM 103462</strain>
    </source>
</reference>
<evidence type="ECO:0000313" key="9">
    <source>
        <dbReference type="Proteomes" id="UP000518887"/>
    </source>
</evidence>
<comment type="caution">
    <text evidence="8">The sequence shown here is derived from an EMBL/GenBank/DDBJ whole genome shotgun (WGS) entry which is preliminary data.</text>
</comment>
<feature type="transmembrane region" description="Helical" evidence="6">
    <location>
        <begin position="244"/>
        <end position="265"/>
    </location>
</feature>
<keyword evidence="9" id="KW-1185">Reference proteome</keyword>
<feature type="transmembrane region" description="Helical" evidence="6">
    <location>
        <begin position="65"/>
        <end position="83"/>
    </location>
</feature>
<feature type="transmembrane region" description="Helical" evidence="6">
    <location>
        <begin position="326"/>
        <end position="344"/>
    </location>
</feature>
<dbReference type="AlphaFoldDB" id="A0A7W8LLK4"/>
<dbReference type="Pfam" id="PF00892">
    <property type="entry name" value="EamA"/>
    <property type="match status" value="2"/>
</dbReference>
<dbReference type="InterPro" id="IPR000620">
    <property type="entry name" value="EamA_dom"/>
</dbReference>
<feature type="transmembrane region" description="Helical" evidence="6">
    <location>
        <begin position="34"/>
        <end position="53"/>
    </location>
</feature>
<protein>
    <submittedName>
        <fullName evidence="8">Drug/metabolite transporter (DMT)-like permease</fullName>
    </submittedName>
</protein>
<evidence type="ECO:0000256" key="1">
    <source>
        <dbReference type="ARBA" id="ARBA00004651"/>
    </source>
</evidence>
<name>A0A7W8LLK4_9SPIR</name>